<dbReference type="STRING" id="546414.Deide_00133"/>
<sequence length="114" mass="12155">MHSHRPVESIPDILKVAVELGATGQGTAVLDGTGNHGLLVIIKGSKAVRASHESLEPPSQLTCGISRSILGCSWTGSALESVDLSTGAAVFFLWRSTDWRSLNFRSGRRLSVKL</sequence>
<dbReference type="EMBL" id="CP001114">
    <property type="protein sequence ID" value="ACO44809.1"/>
    <property type="molecule type" value="Genomic_DNA"/>
</dbReference>
<evidence type="ECO:0000313" key="2">
    <source>
        <dbReference type="Proteomes" id="UP000002208"/>
    </source>
</evidence>
<gene>
    <name evidence="1" type="ordered locus">Deide_00133</name>
</gene>
<dbReference type="PaxDb" id="546414-Deide_00133"/>
<reference evidence="1 2" key="1">
    <citation type="journal article" date="2009" name="PLoS Genet.">
        <title>Alliance of proteomics and genomics to unravel the specificities of Sahara bacterium Deinococcus deserti.</title>
        <authorList>
            <person name="de Groot A."/>
            <person name="Dulermo R."/>
            <person name="Ortet P."/>
            <person name="Blanchard L."/>
            <person name="Guerin P."/>
            <person name="Fernandez B."/>
            <person name="Vacherie B."/>
            <person name="Dossat C."/>
            <person name="Jolivet E."/>
            <person name="Siguier P."/>
            <person name="Chandler M."/>
            <person name="Barakat M."/>
            <person name="Dedieu A."/>
            <person name="Barbe V."/>
            <person name="Heulin T."/>
            <person name="Sommer S."/>
            <person name="Achouak W."/>
            <person name="Armengaud J."/>
        </authorList>
    </citation>
    <scope>NUCLEOTIDE SEQUENCE [LARGE SCALE GENOMIC DNA]</scope>
    <source>
        <strain evidence="2">DSM 17065 / CIP 109153 / LMG 22923 / VCD115</strain>
    </source>
</reference>
<dbReference type="HOGENOM" id="CLU_2116985_0_0_0"/>
<organism evidence="1 2">
    <name type="scientific">Deinococcus deserti (strain DSM 17065 / CIP 109153 / LMG 22923 / VCD115)</name>
    <dbReference type="NCBI Taxonomy" id="546414"/>
    <lineage>
        <taxon>Bacteria</taxon>
        <taxon>Thermotogati</taxon>
        <taxon>Deinococcota</taxon>
        <taxon>Deinococci</taxon>
        <taxon>Deinococcales</taxon>
        <taxon>Deinococcaceae</taxon>
        <taxon>Deinococcus</taxon>
    </lineage>
</organism>
<accession>C1CXK3</accession>
<protein>
    <submittedName>
        <fullName evidence="1">Uncharacterized protein</fullName>
    </submittedName>
</protein>
<dbReference type="AlphaFoldDB" id="C1CXK3"/>
<dbReference type="Proteomes" id="UP000002208">
    <property type="component" value="Chromosome"/>
</dbReference>
<name>C1CXK3_DEIDV</name>
<evidence type="ECO:0000313" key="1">
    <source>
        <dbReference type="EMBL" id="ACO44809.1"/>
    </source>
</evidence>
<keyword evidence="2" id="KW-1185">Reference proteome</keyword>
<dbReference type="KEGG" id="ddr:Deide_00133"/>
<proteinExistence type="predicted"/>